<dbReference type="Gene3D" id="3.10.105.10">
    <property type="entry name" value="Dipeptide-binding Protein, Domain 3"/>
    <property type="match status" value="1"/>
</dbReference>
<reference evidence="1 2" key="1">
    <citation type="submission" date="2011-08" db="EMBL/GenBank/DDBJ databases">
        <title>The genome of the obligate endobacterium of an arbuscular mycorrhizal fungus reveals an interphylum network of nutritional interactions.</title>
        <authorList>
            <person name="Ghignone S."/>
            <person name="Salvioli A."/>
            <person name="Anca I."/>
            <person name="Lumini E."/>
            <person name="Ortu G."/>
            <person name="Petiti L."/>
            <person name="Cruveiller S."/>
            <person name="Bianciotto V."/>
            <person name="Piffanelli P."/>
            <person name="Lanfranco L."/>
            <person name="Bonfante P."/>
        </authorList>
    </citation>
    <scope>NUCLEOTIDE SEQUENCE [LARGE SCALE GENOMIC DNA]</scope>
    <source>
        <strain evidence="1 2">BEG34</strain>
    </source>
</reference>
<evidence type="ECO:0000313" key="2">
    <source>
        <dbReference type="Proteomes" id="UP000054051"/>
    </source>
</evidence>
<evidence type="ECO:0000313" key="1">
    <source>
        <dbReference type="EMBL" id="CCD30108.1"/>
    </source>
</evidence>
<dbReference type="STRING" id="1070319.CAGGBEG34_420011"/>
<dbReference type="eggNOG" id="COG0747">
    <property type="taxonomic scope" value="Bacteria"/>
</dbReference>
<dbReference type="SUPFAM" id="SSF53850">
    <property type="entry name" value="Periplasmic binding protein-like II"/>
    <property type="match status" value="1"/>
</dbReference>
<keyword evidence="2" id="KW-1185">Reference proteome</keyword>
<comment type="caution">
    <text evidence="1">The sequence shown here is derived from an EMBL/GenBank/DDBJ whole genome shotgun (WGS) entry which is preliminary data.</text>
</comment>
<sequence>MYSDAGRNGFNFSKWRNKTFDDLIQKSVQIINMDKRTQLYLKAQQIFKQEQPITPIAYATDYAVINKRVTGFKINPLGLTIFSGVGLR</sequence>
<protein>
    <submittedName>
        <fullName evidence="1">Putative ABC dipeptide transporter, periplasmic ligand binding protein</fullName>
    </submittedName>
</protein>
<accession>G2JBF4</accession>
<name>G2JBF4_9BURK</name>
<proteinExistence type="predicted"/>
<dbReference type="AlphaFoldDB" id="G2JBF4"/>
<gene>
    <name evidence="1" type="ORF">CAGGBEG34_420011</name>
</gene>
<dbReference type="Proteomes" id="UP000054051">
    <property type="component" value="Unassembled WGS sequence"/>
</dbReference>
<organism evidence="1 2">
    <name type="scientific">Candidatus Glomeribacter gigasporarum BEG34</name>
    <dbReference type="NCBI Taxonomy" id="1070319"/>
    <lineage>
        <taxon>Bacteria</taxon>
        <taxon>Pseudomonadati</taxon>
        <taxon>Pseudomonadota</taxon>
        <taxon>Betaproteobacteria</taxon>
        <taxon>Burkholderiales</taxon>
        <taxon>Burkholderiaceae</taxon>
        <taxon>Candidatus Glomeribacter</taxon>
    </lineage>
</organism>
<dbReference type="EMBL" id="CAFB01000061">
    <property type="protein sequence ID" value="CCD30108.1"/>
    <property type="molecule type" value="Genomic_DNA"/>
</dbReference>